<evidence type="ECO:0000259" key="3">
    <source>
        <dbReference type="Pfam" id="PF01557"/>
    </source>
</evidence>
<dbReference type="RefSeq" id="WP_184668693.1">
    <property type="nucleotide sequence ID" value="NZ_BAABAI010000013.1"/>
</dbReference>
<dbReference type="EMBL" id="JACHJS010000001">
    <property type="protein sequence ID" value="MBB4965250.1"/>
    <property type="molecule type" value="Genomic_DNA"/>
</dbReference>
<feature type="domain" description="Fumarylacetoacetase-like C-terminal" evidence="3">
    <location>
        <begin position="11"/>
        <end position="206"/>
    </location>
</feature>
<dbReference type="NCBIfam" id="NF006093">
    <property type="entry name" value="PRK08245.1"/>
    <property type="match status" value="1"/>
</dbReference>
<dbReference type="Pfam" id="PF01557">
    <property type="entry name" value="FAA_hydrolase"/>
    <property type="match status" value="1"/>
</dbReference>
<dbReference type="GO" id="GO:0003824">
    <property type="term" value="F:catalytic activity"/>
    <property type="evidence" value="ECO:0007669"/>
    <property type="project" value="InterPro"/>
</dbReference>
<protein>
    <submittedName>
        <fullName evidence="4">2-keto-4-pentenoate hydratase/2-oxohepta-3-ene-1,7-dioic acid hydratase in catechol pathway/regulator of RNase E activity RraA</fullName>
    </submittedName>
</protein>
<gene>
    <name evidence="4" type="ORF">F4559_002609</name>
</gene>
<dbReference type="SUPFAM" id="SSF89562">
    <property type="entry name" value="RraA-like"/>
    <property type="match status" value="1"/>
</dbReference>
<feature type="binding site" evidence="2">
    <location>
        <position position="356"/>
    </location>
    <ligand>
        <name>substrate</name>
    </ligand>
</feature>
<dbReference type="Pfam" id="PF03737">
    <property type="entry name" value="RraA-like"/>
    <property type="match status" value="1"/>
</dbReference>
<comment type="caution">
    <text evidence="4">The sequence shown here is derived from an EMBL/GenBank/DDBJ whole genome shotgun (WGS) entry which is preliminary data.</text>
</comment>
<dbReference type="Gene3D" id="3.50.30.40">
    <property type="entry name" value="Ribonuclease E inhibitor RraA/RraA-like"/>
    <property type="match status" value="1"/>
</dbReference>
<dbReference type="AlphaFoldDB" id="A0A7W7T4N6"/>
<feature type="binding site" evidence="2">
    <location>
        <position position="357"/>
    </location>
    <ligand>
        <name>Mg(2+)</name>
        <dbReference type="ChEBI" id="CHEBI:18420"/>
    </ligand>
</feature>
<organism evidence="4 5">
    <name type="scientific">Saccharothrix violaceirubra</name>
    <dbReference type="NCBI Taxonomy" id="413306"/>
    <lineage>
        <taxon>Bacteria</taxon>
        <taxon>Bacillati</taxon>
        <taxon>Actinomycetota</taxon>
        <taxon>Actinomycetes</taxon>
        <taxon>Pseudonocardiales</taxon>
        <taxon>Pseudonocardiaceae</taxon>
        <taxon>Saccharothrix</taxon>
    </lineage>
</organism>
<dbReference type="SUPFAM" id="SSF56529">
    <property type="entry name" value="FAH"/>
    <property type="match status" value="1"/>
</dbReference>
<dbReference type="NCBIfam" id="NF009399">
    <property type="entry name" value="PRK12764.1"/>
    <property type="match status" value="1"/>
</dbReference>
<keyword evidence="2" id="KW-0460">Magnesium</keyword>
<dbReference type="InterPro" id="IPR005493">
    <property type="entry name" value="RraA/RraA-like"/>
</dbReference>
<dbReference type="Proteomes" id="UP000542674">
    <property type="component" value="Unassembled WGS sequence"/>
</dbReference>
<evidence type="ECO:0000256" key="1">
    <source>
        <dbReference type="ARBA" id="ARBA00022723"/>
    </source>
</evidence>
<accession>A0A7W7T4N6</accession>
<dbReference type="CDD" id="cd16841">
    <property type="entry name" value="RraA_family"/>
    <property type="match status" value="1"/>
</dbReference>
<comment type="cofactor">
    <cofactor evidence="2">
        <name>Mg(2+)</name>
        <dbReference type="ChEBI" id="CHEBI:18420"/>
    </cofactor>
</comment>
<dbReference type="PANTHER" id="PTHR11820:SF112">
    <property type="entry name" value="FUMARYLACETOACETATE HYDROLASE FAMILY PROTEIN (AFU_ORTHOLOGUE AFUA_1G02370)-RELATED"/>
    <property type="match status" value="1"/>
</dbReference>
<keyword evidence="5" id="KW-1185">Reference proteome</keyword>
<dbReference type="InterPro" id="IPR036704">
    <property type="entry name" value="RraA/RraA-like_sf"/>
</dbReference>
<name>A0A7W7T4N6_9PSEU</name>
<evidence type="ECO:0000256" key="2">
    <source>
        <dbReference type="PIRSR" id="PIRSR605493-1"/>
    </source>
</evidence>
<evidence type="ECO:0000313" key="4">
    <source>
        <dbReference type="EMBL" id="MBB4965250.1"/>
    </source>
</evidence>
<proteinExistence type="predicted"/>
<evidence type="ECO:0000313" key="5">
    <source>
        <dbReference type="Proteomes" id="UP000542674"/>
    </source>
</evidence>
<sequence>MSHPLGLRPSKIIAVHLNFRSRAAERGRFPDEPSYFVKPPSSLAWSDTELVRPKGTELSAFEGEIAIIIGRFAKNVSRADAWEYIAGVAPANDFGVHDLRYADRGSNLRSKGSDGYTPIGRVLDPADLDLKNLRLRTWVNGEVVQDDNTSDLLFDFAYLIADLSRTITLEPGDIILTGTPTGATTCQPGDVVEVGIDDHERLRNVIVESDDELPKPGAQPKVTQVDKDAAVGGAVPAIKPETEKMLREVCTATIYSQLRKRGIHHTFFTGLKPARTDLKMVGVAHTLRFLPLREDQFAERGNGMNAQKRAVESIGPGQILVIDARDDHGAGTLGDILAARLIKRGAAGVVSDGCFRDSPMFADLELPSYSAGAHAAVLGRKHVPWEVGVDIACAGVLVRPGDILVGDAEGVILIPPALVDEVARDSVQQEHEEKFILERVEAGESIDGLYPLGKAKRAEYEEWAR</sequence>
<keyword evidence="1 2" id="KW-0479">Metal-binding</keyword>
<feature type="binding site" evidence="2">
    <location>
        <begin position="334"/>
        <end position="337"/>
    </location>
    <ligand>
        <name>substrate</name>
    </ligand>
</feature>
<reference evidence="4 5" key="1">
    <citation type="submission" date="2020-08" db="EMBL/GenBank/DDBJ databases">
        <title>Sequencing the genomes of 1000 actinobacteria strains.</title>
        <authorList>
            <person name="Klenk H.-P."/>
        </authorList>
    </citation>
    <scope>NUCLEOTIDE SEQUENCE [LARGE SCALE GENOMIC DNA]</scope>
    <source>
        <strain evidence="4 5">DSM 45084</strain>
    </source>
</reference>
<dbReference type="InterPro" id="IPR036663">
    <property type="entry name" value="Fumarylacetoacetase_C_sf"/>
</dbReference>
<dbReference type="Gene3D" id="3.90.850.10">
    <property type="entry name" value="Fumarylacetoacetase-like, C-terminal domain"/>
    <property type="match status" value="1"/>
</dbReference>
<dbReference type="PANTHER" id="PTHR11820">
    <property type="entry name" value="ACYLPYRUVASE"/>
    <property type="match status" value="1"/>
</dbReference>
<dbReference type="GO" id="GO:0046872">
    <property type="term" value="F:metal ion binding"/>
    <property type="evidence" value="ECO:0007669"/>
    <property type="project" value="UniProtKB-KW"/>
</dbReference>
<dbReference type="InterPro" id="IPR011234">
    <property type="entry name" value="Fumarylacetoacetase-like_C"/>
</dbReference>